<dbReference type="EMBL" id="JBJXBP010000003">
    <property type="protein sequence ID" value="KAL3840567.1"/>
    <property type="molecule type" value="Genomic_DNA"/>
</dbReference>
<dbReference type="Proteomes" id="UP001634393">
    <property type="component" value="Unassembled WGS sequence"/>
</dbReference>
<dbReference type="AlphaFoldDB" id="A0ABD3TUT9"/>
<accession>A0ABD3TUT9</accession>
<reference evidence="1 2" key="1">
    <citation type="submission" date="2024-12" db="EMBL/GenBank/DDBJ databases">
        <title>The unique morphological basis and parallel evolutionary history of personate flowers in Penstemon.</title>
        <authorList>
            <person name="Depatie T.H."/>
            <person name="Wessinger C.A."/>
        </authorList>
    </citation>
    <scope>NUCLEOTIDE SEQUENCE [LARGE SCALE GENOMIC DNA]</scope>
    <source>
        <strain evidence="1">WTNN_2</strain>
        <tissue evidence="1">Leaf</tissue>
    </source>
</reference>
<evidence type="ECO:0000313" key="2">
    <source>
        <dbReference type="Proteomes" id="UP001634393"/>
    </source>
</evidence>
<protein>
    <submittedName>
        <fullName evidence="1">Uncharacterized protein</fullName>
    </submittedName>
</protein>
<organism evidence="1 2">
    <name type="scientific">Penstemon smallii</name>
    <dbReference type="NCBI Taxonomy" id="265156"/>
    <lineage>
        <taxon>Eukaryota</taxon>
        <taxon>Viridiplantae</taxon>
        <taxon>Streptophyta</taxon>
        <taxon>Embryophyta</taxon>
        <taxon>Tracheophyta</taxon>
        <taxon>Spermatophyta</taxon>
        <taxon>Magnoliopsida</taxon>
        <taxon>eudicotyledons</taxon>
        <taxon>Gunneridae</taxon>
        <taxon>Pentapetalae</taxon>
        <taxon>asterids</taxon>
        <taxon>lamiids</taxon>
        <taxon>Lamiales</taxon>
        <taxon>Plantaginaceae</taxon>
        <taxon>Cheloneae</taxon>
        <taxon>Penstemon</taxon>
    </lineage>
</organism>
<evidence type="ECO:0000313" key="1">
    <source>
        <dbReference type="EMBL" id="KAL3840567.1"/>
    </source>
</evidence>
<gene>
    <name evidence="1" type="ORF">ACJIZ3_025158</name>
</gene>
<sequence length="108" mass="12741">MVHMSPCLQPSLWFHLYQKPAQSSYLVDREPVFLFLLQNRPCILNQESSSSEVPGKIMNYKYLSAMIKFLLIEKQEYTAKLSRYFFMIVHVSISLPDRYPSYLKKIVS</sequence>
<keyword evidence="2" id="KW-1185">Reference proteome</keyword>
<proteinExistence type="predicted"/>
<name>A0ABD3TUT9_9LAMI</name>
<comment type="caution">
    <text evidence="1">The sequence shown here is derived from an EMBL/GenBank/DDBJ whole genome shotgun (WGS) entry which is preliminary data.</text>
</comment>